<sequence length="300" mass="33366">MRLGRRPNEKERFVGGIEFPRRTLPVYRRESTYPDPDDLRALYASGELGLMGEVTAQYAGLAPTAQDLAPYFALAAEMGVPVSFHTGFGPQMSAQRGDADFRMRLGNPLLLEDVLVRHPDLHLYIAHGGYPYLDDTVALMMQYSQVYVDISAIDWLLTRDEFHRYLRRLVDARLGARIPFGTDQMIWPDTVARAIEAVESAAFLSEHQKHAIFFRNAAEFFDLDADHLLGGPGLAGPGGTVVRATRTPLVLRPREPGARGSVTVGVESCMKSWCAMSRTLLRMFCAHRKSSTALPLTQIG</sequence>
<dbReference type="RefSeq" id="WP_073199463.1">
    <property type="nucleotide sequence ID" value="NZ_FRBN01000020.1"/>
</dbReference>
<keyword evidence="1" id="KW-0456">Lyase</keyword>
<keyword evidence="4" id="KW-1185">Reference proteome</keyword>
<dbReference type="GO" id="GO:0005737">
    <property type="term" value="C:cytoplasm"/>
    <property type="evidence" value="ECO:0007669"/>
    <property type="project" value="TreeGrafter"/>
</dbReference>
<evidence type="ECO:0000256" key="1">
    <source>
        <dbReference type="ARBA" id="ARBA00023239"/>
    </source>
</evidence>
<dbReference type="STRING" id="1054996.SAMN05444414_12055"/>
<dbReference type="GO" id="GO:0019748">
    <property type="term" value="P:secondary metabolic process"/>
    <property type="evidence" value="ECO:0007669"/>
    <property type="project" value="TreeGrafter"/>
</dbReference>
<organism evidence="3 4">
    <name type="scientific">Roseovarius marisflavi</name>
    <dbReference type="NCBI Taxonomy" id="1054996"/>
    <lineage>
        <taxon>Bacteria</taxon>
        <taxon>Pseudomonadati</taxon>
        <taxon>Pseudomonadota</taxon>
        <taxon>Alphaproteobacteria</taxon>
        <taxon>Rhodobacterales</taxon>
        <taxon>Roseobacteraceae</taxon>
        <taxon>Roseovarius</taxon>
    </lineage>
</organism>
<dbReference type="PANTHER" id="PTHR21240:SF28">
    <property type="entry name" value="ISO-OROTATE DECARBOXYLASE (EUROFUNG)"/>
    <property type="match status" value="1"/>
</dbReference>
<dbReference type="InterPro" id="IPR032466">
    <property type="entry name" value="Metal_Hydrolase"/>
</dbReference>
<dbReference type="OrthoDB" id="1407586at2"/>
<name>A0A1M7BRJ2_9RHOB</name>
<dbReference type="GO" id="GO:0016831">
    <property type="term" value="F:carboxy-lyase activity"/>
    <property type="evidence" value="ECO:0007669"/>
    <property type="project" value="InterPro"/>
</dbReference>
<dbReference type="Gene3D" id="3.20.20.140">
    <property type="entry name" value="Metal-dependent hydrolases"/>
    <property type="match status" value="1"/>
</dbReference>
<dbReference type="EMBL" id="FRBN01000020">
    <property type="protein sequence ID" value="SHL57564.1"/>
    <property type="molecule type" value="Genomic_DNA"/>
</dbReference>
<dbReference type="GO" id="GO:0016787">
    <property type="term" value="F:hydrolase activity"/>
    <property type="evidence" value="ECO:0007669"/>
    <property type="project" value="UniProtKB-KW"/>
</dbReference>
<proteinExistence type="predicted"/>
<accession>A0A1M7BRJ2</accession>
<dbReference type="InterPro" id="IPR032465">
    <property type="entry name" value="ACMSD"/>
</dbReference>
<dbReference type="Pfam" id="PF04909">
    <property type="entry name" value="Amidohydro_2"/>
    <property type="match status" value="1"/>
</dbReference>
<dbReference type="PANTHER" id="PTHR21240">
    <property type="entry name" value="2-AMINO-3-CARBOXYLMUCONATE-6-SEMIALDEHYDE DECARBOXYLASE"/>
    <property type="match status" value="1"/>
</dbReference>
<gene>
    <name evidence="3" type="ORF">SAMN05444414_12055</name>
</gene>
<reference evidence="4" key="1">
    <citation type="submission" date="2016-11" db="EMBL/GenBank/DDBJ databases">
        <authorList>
            <person name="Varghese N."/>
            <person name="Submissions S."/>
        </authorList>
    </citation>
    <scope>NUCLEOTIDE SEQUENCE [LARGE SCALE GENOMIC DNA]</scope>
    <source>
        <strain evidence="4">DSM 29327</strain>
    </source>
</reference>
<dbReference type="Proteomes" id="UP000184191">
    <property type="component" value="Unassembled WGS sequence"/>
</dbReference>
<dbReference type="SUPFAM" id="SSF51556">
    <property type="entry name" value="Metallo-dependent hydrolases"/>
    <property type="match status" value="1"/>
</dbReference>
<dbReference type="AlphaFoldDB" id="A0A1M7BRJ2"/>
<evidence type="ECO:0000313" key="4">
    <source>
        <dbReference type="Proteomes" id="UP000184191"/>
    </source>
</evidence>
<evidence type="ECO:0000259" key="2">
    <source>
        <dbReference type="Pfam" id="PF04909"/>
    </source>
</evidence>
<feature type="domain" description="Amidohydrolase-related" evidence="2">
    <location>
        <begin position="53"/>
        <end position="223"/>
    </location>
</feature>
<evidence type="ECO:0000313" key="3">
    <source>
        <dbReference type="EMBL" id="SHL57564.1"/>
    </source>
</evidence>
<keyword evidence="3" id="KW-0378">Hydrolase</keyword>
<dbReference type="InterPro" id="IPR006680">
    <property type="entry name" value="Amidohydro-rel"/>
</dbReference>
<protein>
    <submittedName>
        <fullName evidence="3">Amidohydrolase</fullName>
    </submittedName>
</protein>